<feature type="compositionally biased region" description="Pro residues" evidence="1">
    <location>
        <begin position="107"/>
        <end position="117"/>
    </location>
</feature>
<evidence type="ECO:0000256" key="1">
    <source>
        <dbReference type="SAM" id="MobiDB-lite"/>
    </source>
</evidence>
<dbReference type="AlphaFoldDB" id="A0A0D2LMT7"/>
<dbReference type="OrthoDB" id="3058863at2759"/>
<sequence>MMVCGGDSLFKGWHFSAALNPSNNLQPPMTPFPVLPSYEEATGTSDMSRLPSYRQSRAPTRNYHPYLRRRESAVTASGTGLERLLNTIFNDERVEIVPPPALVRGPPPVQPLVPTPLPARRAPQAGPPSNEEGSLRNVLDDELLQAHIVEFDRRVRAIRDVVLQEFVAASKCRAARRASSP</sequence>
<evidence type="ECO:0000313" key="3">
    <source>
        <dbReference type="Proteomes" id="UP000054270"/>
    </source>
</evidence>
<reference evidence="3" key="1">
    <citation type="submission" date="2014-04" db="EMBL/GenBank/DDBJ databases">
        <title>Evolutionary Origins and Diversification of the Mycorrhizal Mutualists.</title>
        <authorList>
            <consortium name="DOE Joint Genome Institute"/>
            <consortium name="Mycorrhizal Genomics Consortium"/>
            <person name="Kohler A."/>
            <person name="Kuo A."/>
            <person name="Nagy L.G."/>
            <person name="Floudas D."/>
            <person name="Copeland A."/>
            <person name="Barry K.W."/>
            <person name="Cichocki N."/>
            <person name="Veneault-Fourrey C."/>
            <person name="LaButti K."/>
            <person name="Lindquist E.A."/>
            <person name="Lipzen A."/>
            <person name="Lundell T."/>
            <person name="Morin E."/>
            <person name="Murat C."/>
            <person name="Riley R."/>
            <person name="Ohm R."/>
            <person name="Sun H."/>
            <person name="Tunlid A."/>
            <person name="Henrissat B."/>
            <person name="Grigoriev I.V."/>
            <person name="Hibbett D.S."/>
            <person name="Martin F."/>
        </authorList>
    </citation>
    <scope>NUCLEOTIDE SEQUENCE [LARGE SCALE GENOMIC DNA]</scope>
    <source>
        <strain evidence="3">FD-334 SS-4</strain>
    </source>
</reference>
<keyword evidence="3" id="KW-1185">Reference proteome</keyword>
<feature type="region of interest" description="Disordered" evidence="1">
    <location>
        <begin position="107"/>
        <end position="136"/>
    </location>
</feature>
<gene>
    <name evidence="2" type="ORF">HYPSUDRAFT_514636</name>
</gene>
<accession>A0A0D2LMT7</accession>
<dbReference type="EMBL" id="KN817519">
    <property type="protein sequence ID" value="KJA29382.1"/>
    <property type="molecule type" value="Genomic_DNA"/>
</dbReference>
<proteinExistence type="predicted"/>
<name>A0A0D2LMT7_HYPSF</name>
<dbReference type="Proteomes" id="UP000054270">
    <property type="component" value="Unassembled WGS sequence"/>
</dbReference>
<organism evidence="2 3">
    <name type="scientific">Hypholoma sublateritium (strain FD-334 SS-4)</name>
    <dbReference type="NCBI Taxonomy" id="945553"/>
    <lineage>
        <taxon>Eukaryota</taxon>
        <taxon>Fungi</taxon>
        <taxon>Dikarya</taxon>
        <taxon>Basidiomycota</taxon>
        <taxon>Agaricomycotina</taxon>
        <taxon>Agaricomycetes</taxon>
        <taxon>Agaricomycetidae</taxon>
        <taxon>Agaricales</taxon>
        <taxon>Agaricineae</taxon>
        <taxon>Strophariaceae</taxon>
        <taxon>Hypholoma</taxon>
    </lineage>
</organism>
<protein>
    <submittedName>
        <fullName evidence="2">Uncharacterized protein</fullName>
    </submittedName>
</protein>
<evidence type="ECO:0000313" key="2">
    <source>
        <dbReference type="EMBL" id="KJA29382.1"/>
    </source>
</evidence>